<dbReference type="AlphaFoldDB" id="A0A387FTN1"/>
<gene>
    <name evidence="2" type="ORF">CCGE525_07805</name>
</gene>
<protein>
    <submittedName>
        <fullName evidence="2">Sf3a2-prov protein</fullName>
    </submittedName>
</protein>
<keyword evidence="3" id="KW-1185">Reference proteome</keyword>
<dbReference type="EMBL" id="CP032694">
    <property type="protein sequence ID" value="AYG58722.1"/>
    <property type="molecule type" value="Genomic_DNA"/>
</dbReference>
<reference evidence="2 3" key="1">
    <citation type="submission" date="2018-10" db="EMBL/GenBank/DDBJ databases">
        <title>Rhizobium etli, R. leguminosarum and a new Rhizobium genospecies from Phaseolus dumosus.</title>
        <authorList>
            <person name="Ramirez-Puebla S.T."/>
            <person name="Rogel-Hernandez M.A."/>
            <person name="Guerrero G."/>
            <person name="Ormeno-Orrillo E."/>
            <person name="Martinez-Romero J.C."/>
            <person name="Negrete-Yankelevich S."/>
            <person name="Martinez-Romero E."/>
        </authorList>
    </citation>
    <scope>NUCLEOTIDE SEQUENCE [LARGE SCALE GENOMIC DNA]</scope>
    <source>
        <strain evidence="2 3">CCGE525</strain>
    </source>
</reference>
<dbReference type="Proteomes" id="UP000282195">
    <property type="component" value="Chromosome"/>
</dbReference>
<proteinExistence type="predicted"/>
<evidence type="ECO:0000313" key="3">
    <source>
        <dbReference type="Proteomes" id="UP000282195"/>
    </source>
</evidence>
<accession>A0A387FTN1</accession>
<feature type="compositionally biased region" description="Basic and acidic residues" evidence="1">
    <location>
        <begin position="1"/>
        <end position="20"/>
    </location>
</feature>
<name>A0A387FTN1_9HYPH</name>
<evidence type="ECO:0000256" key="1">
    <source>
        <dbReference type="SAM" id="MobiDB-lite"/>
    </source>
</evidence>
<feature type="region of interest" description="Disordered" evidence="1">
    <location>
        <begin position="1"/>
        <end position="76"/>
    </location>
</feature>
<feature type="compositionally biased region" description="Basic and acidic residues" evidence="1">
    <location>
        <begin position="50"/>
        <end position="68"/>
    </location>
</feature>
<sequence>MNMAKHEDQSPMADAPHDEEAAAYARWIEAGKRSGEPEENPYPEGSPEAKAFEHGYLDGQKIRSDDKPPGNTNVGP</sequence>
<evidence type="ECO:0000313" key="2">
    <source>
        <dbReference type="EMBL" id="AYG58722.1"/>
    </source>
</evidence>
<organism evidence="2 3">
    <name type="scientific">Rhizobium jaguaris</name>
    <dbReference type="NCBI Taxonomy" id="1312183"/>
    <lineage>
        <taxon>Bacteria</taxon>
        <taxon>Pseudomonadati</taxon>
        <taxon>Pseudomonadota</taxon>
        <taxon>Alphaproteobacteria</taxon>
        <taxon>Hyphomicrobiales</taxon>
        <taxon>Rhizobiaceae</taxon>
        <taxon>Rhizobium/Agrobacterium group</taxon>
        <taxon>Rhizobium</taxon>
    </lineage>
</organism>
<dbReference type="KEGG" id="rjg:CCGE525_07805"/>